<evidence type="ECO:0000313" key="2">
    <source>
        <dbReference type="Proteomes" id="UP000326169"/>
    </source>
</evidence>
<dbReference type="GeneID" id="301685817"/>
<organism evidence="1 2">
    <name type="scientific">Limnospira platensis NIES-46</name>
    <dbReference type="NCBI Taxonomy" id="1236695"/>
    <lineage>
        <taxon>Bacteria</taxon>
        <taxon>Bacillati</taxon>
        <taxon>Cyanobacteriota</taxon>
        <taxon>Cyanophyceae</taxon>
        <taxon>Oscillatoriophycideae</taxon>
        <taxon>Oscillatoriales</taxon>
        <taxon>Sirenicapillariaceae</taxon>
        <taxon>Limnospira</taxon>
    </lineage>
</organism>
<reference evidence="1 2" key="1">
    <citation type="journal article" date="2019" name="J Genomics">
        <title>The Draft Genome of a Hydrogen-producing Cyanobacterium, Arthrospira platensis NIES-46.</title>
        <authorList>
            <person name="Suzuki S."/>
            <person name="Yamaguchi H."/>
            <person name="Kawachi M."/>
        </authorList>
    </citation>
    <scope>NUCLEOTIDE SEQUENCE [LARGE SCALE GENOMIC DNA]</scope>
    <source>
        <strain evidence="1 2">NIES-46</strain>
    </source>
</reference>
<accession>A0A5M3T8H6</accession>
<protein>
    <submittedName>
        <fullName evidence="1">Uncharacterized protein</fullName>
    </submittedName>
</protein>
<dbReference type="EMBL" id="BIMW01000091">
    <property type="protein sequence ID" value="GCE94240.1"/>
    <property type="molecule type" value="Genomic_DNA"/>
</dbReference>
<evidence type="ECO:0000313" key="1">
    <source>
        <dbReference type="EMBL" id="GCE94240.1"/>
    </source>
</evidence>
<gene>
    <name evidence="1" type="ORF">NIES46_22940</name>
</gene>
<name>A0A5M3T8H6_LIMPL</name>
<sequence length="52" mass="5507">MRVWLNSANSVGGSIHNTIALSPSDPLLGPDLLRFITTDNPEAIANIAFSKA</sequence>
<dbReference type="RefSeq" id="WP_014274527.1">
    <property type="nucleotide sequence ID" value="NZ_BIMW01000091.1"/>
</dbReference>
<proteinExistence type="predicted"/>
<dbReference type="Proteomes" id="UP000326169">
    <property type="component" value="Unassembled WGS sequence"/>
</dbReference>
<keyword evidence="2" id="KW-1185">Reference proteome</keyword>
<comment type="caution">
    <text evidence="1">The sequence shown here is derived from an EMBL/GenBank/DDBJ whole genome shotgun (WGS) entry which is preliminary data.</text>
</comment>